<dbReference type="RefSeq" id="WP_015048160.1">
    <property type="nucleotide sequence ID" value="NC_018868.3"/>
</dbReference>
<accession>K4L1F6</accession>
<feature type="region of interest" description="Disordered" evidence="1">
    <location>
        <begin position="366"/>
        <end position="395"/>
    </location>
</feature>
<dbReference type="eggNOG" id="COG1819">
    <property type="taxonomic scope" value="Bacteria"/>
</dbReference>
<keyword evidence="3" id="KW-1185">Reference proteome</keyword>
<evidence type="ECO:0008006" key="4">
    <source>
        <dbReference type="Google" id="ProtNLM"/>
    </source>
</evidence>
<protein>
    <recommendedName>
        <fullName evidence="4">Glycosyltransferase</fullName>
    </recommendedName>
</protein>
<sequence>MNKILYGVQATGNGHITRARLLVPWLRRVGFDVDVLISGRERTKLFGLDELGHYRFRHGFTFALDDGRVDVVRTLLNAQCKRFWRDVRNLSLDQYEYILTDFEPVTAWSARLQGRECIGIGHQYAFQYAVPKQGFDPVARAVMRWFAPVSLSLGLHWDGFGAPILPPIVDTGTQHRASLPGRYLVYLPFDSITRVMRLLNQFPEVQFTYYCAVDSPQGAGHIRQKPYSRSGFQEDLAGVEGVICGAGFELPSEALHAGKKLLVQPLRGQFEQASNAKALQLLSLASVMHDLDPESLRAFICQPPATPMHYPNVAKAVAFWLQSGARESVDALSNRLWQAVAMGAPQAASGINRSFLKAAERAEYTPAPARAVQRDTDGSVGSGLPRWSQTGSGQG</sequence>
<reference evidence="2 3" key="1">
    <citation type="journal article" date="2013" name="Genome Announc.">
        <title>Complete genome sequence of Simiduia agarivorans SA1(T), a marine bacterium able to degrade a variety of polysaccharides.</title>
        <authorList>
            <person name="Lin S.Y."/>
            <person name="Shieh W.Y."/>
            <person name="Chen J.S."/>
            <person name="Tang S.L."/>
        </authorList>
    </citation>
    <scope>NUCLEOTIDE SEQUENCE [LARGE SCALE GENOMIC DNA]</scope>
    <source>
        <strain evidence="3">DSM 21679 / JCM 13881 / BCRC 17597 / SA1</strain>
    </source>
</reference>
<proteinExistence type="predicted"/>
<organism evidence="2 3">
    <name type="scientific">Simiduia agarivorans (strain DSM 21679 / JCM 13881 / BCRC 17597 / SA1)</name>
    <dbReference type="NCBI Taxonomy" id="1117647"/>
    <lineage>
        <taxon>Bacteria</taxon>
        <taxon>Pseudomonadati</taxon>
        <taxon>Pseudomonadota</taxon>
        <taxon>Gammaproteobacteria</taxon>
        <taxon>Cellvibrionales</taxon>
        <taxon>Cellvibrionaceae</taxon>
        <taxon>Simiduia</taxon>
    </lineage>
</organism>
<gene>
    <name evidence="2" type="ordered locus">M5M_14355</name>
</gene>
<dbReference type="SUPFAM" id="SSF53756">
    <property type="entry name" value="UDP-Glycosyltransferase/glycogen phosphorylase"/>
    <property type="match status" value="1"/>
</dbReference>
<dbReference type="AlphaFoldDB" id="K4L1F6"/>
<dbReference type="STRING" id="1117647.M5M_14355"/>
<dbReference type="Proteomes" id="UP000000466">
    <property type="component" value="Chromosome"/>
</dbReference>
<evidence type="ECO:0000256" key="1">
    <source>
        <dbReference type="SAM" id="MobiDB-lite"/>
    </source>
</evidence>
<dbReference type="Pfam" id="PF13528">
    <property type="entry name" value="Glyco_trans_1_3"/>
    <property type="match status" value="1"/>
</dbReference>
<dbReference type="KEGG" id="saga:M5M_14355"/>
<dbReference type="OrthoDB" id="9793805at2"/>
<name>K4L1F6_SIMAS</name>
<dbReference type="HOGENOM" id="CLU_048991_0_0_6"/>
<dbReference type="EMBL" id="CP003746">
    <property type="protein sequence ID" value="AFV00008.1"/>
    <property type="molecule type" value="Genomic_DNA"/>
</dbReference>
<evidence type="ECO:0000313" key="2">
    <source>
        <dbReference type="EMBL" id="AFV00008.1"/>
    </source>
</evidence>
<evidence type="ECO:0000313" key="3">
    <source>
        <dbReference type="Proteomes" id="UP000000466"/>
    </source>
</evidence>